<dbReference type="AlphaFoldDB" id="B6SYN8"/>
<sequence>MSCMVDGRCWLGFRSPNAAGILVLEDGTCCRTCRYNRHWNLSISGADLFVPYCL</sequence>
<evidence type="ECO:0000313" key="1">
    <source>
        <dbReference type="EMBL" id="ACG29971.1"/>
    </source>
</evidence>
<protein>
    <submittedName>
        <fullName evidence="1">Uncharacterized protein</fullName>
    </submittedName>
</protein>
<reference evidence="1" key="1">
    <citation type="journal article" date="2009" name="Plant Mol. Biol.">
        <title>Insights into corn genes derived from large-scale cDNA sequencing.</title>
        <authorList>
            <person name="Alexandrov N.N."/>
            <person name="Brover V.V."/>
            <person name="Freidin S."/>
            <person name="Troukhan M.E."/>
            <person name="Tatarinova T.V."/>
            <person name="Zhang H."/>
            <person name="Swaller T.J."/>
            <person name="Lu Y.P."/>
            <person name="Bouck J."/>
            <person name="Flavell R.B."/>
            <person name="Feldmann K.A."/>
        </authorList>
    </citation>
    <scope>NUCLEOTIDE SEQUENCE</scope>
</reference>
<proteinExistence type="evidence at transcript level"/>
<name>B6SYN8_MAIZE</name>
<organism evidence="1">
    <name type="scientific">Zea mays</name>
    <name type="common">Maize</name>
    <dbReference type="NCBI Taxonomy" id="4577"/>
    <lineage>
        <taxon>Eukaryota</taxon>
        <taxon>Viridiplantae</taxon>
        <taxon>Streptophyta</taxon>
        <taxon>Embryophyta</taxon>
        <taxon>Tracheophyta</taxon>
        <taxon>Spermatophyta</taxon>
        <taxon>Magnoliopsida</taxon>
        <taxon>Liliopsida</taxon>
        <taxon>Poales</taxon>
        <taxon>Poaceae</taxon>
        <taxon>PACMAD clade</taxon>
        <taxon>Panicoideae</taxon>
        <taxon>Andropogonodae</taxon>
        <taxon>Andropogoneae</taxon>
        <taxon>Tripsacinae</taxon>
        <taxon>Zea</taxon>
    </lineage>
</organism>
<accession>B6SYN8</accession>
<dbReference type="EMBL" id="EU957853">
    <property type="protein sequence ID" value="ACG29971.1"/>
    <property type="molecule type" value="mRNA"/>
</dbReference>